<dbReference type="HOGENOM" id="CLU_004941_0_0_1"/>
<dbReference type="eggNOG" id="KOG3763">
    <property type="taxonomic scope" value="Eukaryota"/>
</dbReference>
<dbReference type="OrthoDB" id="8020139at2759"/>
<dbReference type="KEGG" id="dgr:6558034"/>
<dbReference type="PhylomeDB" id="B4J1V0"/>
<dbReference type="AlphaFoldDB" id="B4J1V0"/>
<name>B4J1V0_DROGR</name>
<evidence type="ECO:0000256" key="1">
    <source>
        <dbReference type="SAM" id="MobiDB-lite"/>
    </source>
</evidence>
<feature type="region of interest" description="Disordered" evidence="1">
    <location>
        <begin position="676"/>
        <end position="752"/>
    </location>
</feature>
<dbReference type="Proteomes" id="UP000001070">
    <property type="component" value="Unassembled WGS sequence"/>
</dbReference>
<reference evidence="2 3" key="1">
    <citation type="journal article" date="2007" name="Nature">
        <title>Evolution of genes and genomes on the Drosophila phylogeny.</title>
        <authorList>
            <consortium name="Drosophila 12 Genomes Consortium"/>
            <person name="Clark A.G."/>
            <person name="Eisen M.B."/>
            <person name="Smith D.R."/>
            <person name="Bergman C.M."/>
            <person name="Oliver B."/>
            <person name="Markow T.A."/>
            <person name="Kaufman T.C."/>
            <person name="Kellis M."/>
            <person name="Gelbart W."/>
            <person name="Iyer V.N."/>
            <person name="Pollard D.A."/>
            <person name="Sackton T.B."/>
            <person name="Larracuente A.M."/>
            <person name="Singh N.D."/>
            <person name="Abad J.P."/>
            <person name="Abt D.N."/>
            <person name="Adryan B."/>
            <person name="Aguade M."/>
            <person name="Akashi H."/>
            <person name="Anderson W.W."/>
            <person name="Aquadro C.F."/>
            <person name="Ardell D.H."/>
            <person name="Arguello R."/>
            <person name="Artieri C.G."/>
            <person name="Barbash D.A."/>
            <person name="Barker D."/>
            <person name="Barsanti P."/>
            <person name="Batterham P."/>
            <person name="Batzoglou S."/>
            <person name="Begun D."/>
            <person name="Bhutkar A."/>
            <person name="Blanco E."/>
            <person name="Bosak S.A."/>
            <person name="Bradley R.K."/>
            <person name="Brand A.D."/>
            <person name="Brent M.R."/>
            <person name="Brooks A.N."/>
            <person name="Brown R.H."/>
            <person name="Butlin R.K."/>
            <person name="Caggese C."/>
            <person name="Calvi B.R."/>
            <person name="Bernardo de Carvalho A."/>
            <person name="Caspi A."/>
            <person name="Castrezana S."/>
            <person name="Celniker S.E."/>
            <person name="Chang J.L."/>
            <person name="Chapple C."/>
            <person name="Chatterji S."/>
            <person name="Chinwalla A."/>
            <person name="Civetta A."/>
            <person name="Clifton S.W."/>
            <person name="Comeron J.M."/>
            <person name="Costello J.C."/>
            <person name="Coyne J.A."/>
            <person name="Daub J."/>
            <person name="David R.G."/>
            <person name="Delcher A.L."/>
            <person name="Delehaunty K."/>
            <person name="Do C.B."/>
            <person name="Ebling H."/>
            <person name="Edwards K."/>
            <person name="Eickbush T."/>
            <person name="Evans J.D."/>
            <person name="Filipski A."/>
            <person name="Findeiss S."/>
            <person name="Freyhult E."/>
            <person name="Fulton L."/>
            <person name="Fulton R."/>
            <person name="Garcia A.C."/>
            <person name="Gardiner A."/>
            <person name="Garfield D.A."/>
            <person name="Garvin B.E."/>
            <person name="Gibson G."/>
            <person name="Gilbert D."/>
            <person name="Gnerre S."/>
            <person name="Godfrey J."/>
            <person name="Good R."/>
            <person name="Gotea V."/>
            <person name="Gravely B."/>
            <person name="Greenberg A.J."/>
            <person name="Griffiths-Jones S."/>
            <person name="Gross S."/>
            <person name="Guigo R."/>
            <person name="Gustafson E.A."/>
            <person name="Haerty W."/>
            <person name="Hahn M.W."/>
            <person name="Halligan D.L."/>
            <person name="Halpern A.L."/>
            <person name="Halter G.M."/>
            <person name="Han M.V."/>
            <person name="Heger A."/>
            <person name="Hillier L."/>
            <person name="Hinrichs A.S."/>
            <person name="Holmes I."/>
            <person name="Hoskins R.A."/>
            <person name="Hubisz M.J."/>
            <person name="Hultmark D."/>
            <person name="Huntley M.A."/>
            <person name="Jaffe D.B."/>
            <person name="Jagadeeshan S."/>
            <person name="Jeck W.R."/>
            <person name="Johnson J."/>
            <person name="Jones C.D."/>
            <person name="Jordan W.C."/>
            <person name="Karpen G.H."/>
            <person name="Kataoka E."/>
            <person name="Keightley P.D."/>
            <person name="Kheradpour P."/>
            <person name="Kirkness E.F."/>
            <person name="Koerich L.B."/>
            <person name="Kristiansen K."/>
            <person name="Kudrna D."/>
            <person name="Kulathinal R.J."/>
            <person name="Kumar S."/>
            <person name="Kwok R."/>
            <person name="Lander E."/>
            <person name="Langley C.H."/>
            <person name="Lapoint R."/>
            <person name="Lazzaro B.P."/>
            <person name="Lee S.J."/>
            <person name="Levesque L."/>
            <person name="Li R."/>
            <person name="Lin C.F."/>
            <person name="Lin M.F."/>
            <person name="Lindblad-Toh K."/>
            <person name="Llopart A."/>
            <person name="Long M."/>
            <person name="Low L."/>
            <person name="Lozovsky E."/>
            <person name="Lu J."/>
            <person name="Luo M."/>
            <person name="Machado C.A."/>
            <person name="Makalowski W."/>
            <person name="Marzo M."/>
            <person name="Matsuda M."/>
            <person name="Matzkin L."/>
            <person name="McAllister B."/>
            <person name="McBride C.S."/>
            <person name="McKernan B."/>
            <person name="McKernan K."/>
            <person name="Mendez-Lago M."/>
            <person name="Minx P."/>
            <person name="Mollenhauer M.U."/>
            <person name="Montooth K."/>
            <person name="Mount S.M."/>
            <person name="Mu X."/>
            <person name="Myers E."/>
            <person name="Negre B."/>
            <person name="Newfeld S."/>
            <person name="Nielsen R."/>
            <person name="Noor M.A."/>
            <person name="O'Grady P."/>
            <person name="Pachter L."/>
            <person name="Papaceit M."/>
            <person name="Parisi M.J."/>
            <person name="Parisi M."/>
            <person name="Parts L."/>
            <person name="Pedersen J.S."/>
            <person name="Pesole G."/>
            <person name="Phillippy A.M."/>
            <person name="Ponting C.P."/>
            <person name="Pop M."/>
            <person name="Porcelli D."/>
            <person name="Powell J.R."/>
            <person name="Prohaska S."/>
            <person name="Pruitt K."/>
            <person name="Puig M."/>
            <person name="Quesneville H."/>
            <person name="Ram K.R."/>
            <person name="Rand D."/>
            <person name="Rasmussen M.D."/>
            <person name="Reed L.K."/>
            <person name="Reenan R."/>
            <person name="Reily A."/>
            <person name="Remington K.A."/>
            <person name="Rieger T.T."/>
            <person name="Ritchie M.G."/>
            <person name="Robin C."/>
            <person name="Rogers Y.H."/>
            <person name="Rohde C."/>
            <person name="Rozas J."/>
            <person name="Rubenfield M.J."/>
            <person name="Ruiz A."/>
            <person name="Russo S."/>
            <person name="Salzberg S.L."/>
            <person name="Sanchez-Gracia A."/>
            <person name="Saranga D.J."/>
            <person name="Sato H."/>
            <person name="Schaeffer S.W."/>
            <person name="Schatz M.C."/>
            <person name="Schlenke T."/>
            <person name="Schwartz R."/>
            <person name="Segarra C."/>
            <person name="Singh R.S."/>
            <person name="Sirot L."/>
            <person name="Sirota M."/>
            <person name="Sisneros N.B."/>
            <person name="Smith C.D."/>
            <person name="Smith T.F."/>
            <person name="Spieth J."/>
            <person name="Stage D.E."/>
            <person name="Stark A."/>
            <person name="Stephan W."/>
            <person name="Strausberg R.L."/>
            <person name="Strempel S."/>
            <person name="Sturgill D."/>
            <person name="Sutton G."/>
            <person name="Sutton G.G."/>
            <person name="Tao W."/>
            <person name="Teichmann S."/>
            <person name="Tobari Y.N."/>
            <person name="Tomimura Y."/>
            <person name="Tsolas J.M."/>
            <person name="Valente V.L."/>
            <person name="Venter E."/>
            <person name="Venter J.C."/>
            <person name="Vicario S."/>
            <person name="Vieira F.G."/>
            <person name="Vilella A.J."/>
            <person name="Villasante A."/>
            <person name="Walenz B."/>
            <person name="Wang J."/>
            <person name="Wasserman M."/>
            <person name="Watts T."/>
            <person name="Wilson D."/>
            <person name="Wilson R.K."/>
            <person name="Wing R.A."/>
            <person name="Wolfner M.F."/>
            <person name="Wong A."/>
            <person name="Wong G.K."/>
            <person name="Wu C.I."/>
            <person name="Wu G."/>
            <person name="Yamamoto D."/>
            <person name="Yang H.P."/>
            <person name="Yang S.P."/>
            <person name="Yorke J.A."/>
            <person name="Yoshida K."/>
            <person name="Zdobnov E."/>
            <person name="Zhang P."/>
            <person name="Zhang Y."/>
            <person name="Zimin A.V."/>
            <person name="Baldwin J."/>
            <person name="Abdouelleil A."/>
            <person name="Abdulkadir J."/>
            <person name="Abebe A."/>
            <person name="Abera B."/>
            <person name="Abreu J."/>
            <person name="Acer S.C."/>
            <person name="Aftuck L."/>
            <person name="Alexander A."/>
            <person name="An P."/>
            <person name="Anderson E."/>
            <person name="Anderson S."/>
            <person name="Arachi H."/>
            <person name="Azer M."/>
            <person name="Bachantsang P."/>
            <person name="Barry A."/>
            <person name="Bayul T."/>
            <person name="Berlin A."/>
            <person name="Bessette D."/>
            <person name="Bloom T."/>
            <person name="Blye J."/>
            <person name="Boguslavskiy L."/>
            <person name="Bonnet C."/>
            <person name="Boukhgalter B."/>
            <person name="Bourzgui I."/>
            <person name="Brown A."/>
            <person name="Cahill P."/>
            <person name="Channer S."/>
            <person name="Cheshatsang Y."/>
            <person name="Chuda L."/>
            <person name="Citroen M."/>
            <person name="Collymore A."/>
            <person name="Cooke P."/>
            <person name="Costello M."/>
            <person name="D'Aco K."/>
            <person name="Daza R."/>
            <person name="De Haan G."/>
            <person name="DeGray S."/>
            <person name="DeMaso C."/>
            <person name="Dhargay N."/>
            <person name="Dooley K."/>
            <person name="Dooley E."/>
            <person name="Doricent M."/>
            <person name="Dorje P."/>
            <person name="Dorjee K."/>
            <person name="Dupes A."/>
            <person name="Elong R."/>
            <person name="Falk J."/>
            <person name="Farina A."/>
            <person name="Faro S."/>
            <person name="Ferguson D."/>
            <person name="Fisher S."/>
            <person name="Foley C.D."/>
            <person name="Franke A."/>
            <person name="Friedrich D."/>
            <person name="Gadbois L."/>
            <person name="Gearin G."/>
            <person name="Gearin C.R."/>
            <person name="Giannoukos G."/>
            <person name="Goode T."/>
            <person name="Graham J."/>
            <person name="Grandbois E."/>
            <person name="Grewal S."/>
            <person name="Gyaltsen K."/>
            <person name="Hafez N."/>
            <person name="Hagos B."/>
            <person name="Hall J."/>
            <person name="Henson C."/>
            <person name="Hollinger A."/>
            <person name="Honan T."/>
            <person name="Huard M.D."/>
            <person name="Hughes L."/>
            <person name="Hurhula B."/>
            <person name="Husby M.E."/>
            <person name="Kamat A."/>
            <person name="Kanga B."/>
            <person name="Kashin S."/>
            <person name="Khazanovich D."/>
            <person name="Kisner P."/>
            <person name="Lance K."/>
            <person name="Lara M."/>
            <person name="Lee W."/>
            <person name="Lennon N."/>
            <person name="Letendre F."/>
            <person name="LeVine R."/>
            <person name="Lipovsky A."/>
            <person name="Liu X."/>
            <person name="Liu J."/>
            <person name="Liu S."/>
            <person name="Lokyitsang T."/>
            <person name="Lokyitsang Y."/>
            <person name="Lubonja R."/>
            <person name="Lui A."/>
            <person name="MacDonald P."/>
            <person name="Magnisalis V."/>
            <person name="Maru K."/>
            <person name="Matthews C."/>
            <person name="McCusker W."/>
            <person name="McDonough S."/>
            <person name="Mehta T."/>
            <person name="Meldrim J."/>
            <person name="Meneus L."/>
            <person name="Mihai O."/>
            <person name="Mihalev A."/>
            <person name="Mihova T."/>
            <person name="Mittelman R."/>
            <person name="Mlenga V."/>
            <person name="Montmayeur A."/>
            <person name="Mulrain L."/>
            <person name="Navidi A."/>
            <person name="Naylor J."/>
            <person name="Negash T."/>
            <person name="Nguyen T."/>
            <person name="Nguyen N."/>
            <person name="Nicol R."/>
            <person name="Norbu C."/>
            <person name="Norbu N."/>
            <person name="Novod N."/>
            <person name="O'Neill B."/>
            <person name="Osman S."/>
            <person name="Markiewicz E."/>
            <person name="Oyono O.L."/>
            <person name="Patti C."/>
            <person name="Phunkhang P."/>
            <person name="Pierre F."/>
            <person name="Priest M."/>
            <person name="Raghuraman S."/>
            <person name="Rege F."/>
            <person name="Reyes R."/>
            <person name="Rise C."/>
            <person name="Rogov P."/>
            <person name="Ross K."/>
            <person name="Ryan E."/>
            <person name="Settipalli S."/>
            <person name="Shea T."/>
            <person name="Sherpa N."/>
            <person name="Shi L."/>
            <person name="Shih D."/>
            <person name="Sparrow T."/>
            <person name="Spaulding J."/>
            <person name="Stalker J."/>
            <person name="Stange-Thomann N."/>
            <person name="Stavropoulos S."/>
            <person name="Stone C."/>
            <person name="Strader C."/>
            <person name="Tesfaye S."/>
            <person name="Thomson T."/>
            <person name="Thoulutsang Y."/>
            <person name="Thoulutsang D."/>
            <person name="Topham K."/>
            <person name="Topping I."/>
            <person name="Tsamla T."/>
            <person name="Vassiliev H."/>
            <person name="Vo A."/>
            <person name="Wangchuk T."/>
            <person name="Wangdi T."/>
            <person name="Weiand M."/>
            <person name="Wilkinson J."/>
            <person name="Wilson A."/>
            <person name="Yadav S."/>
            <person name="Young G."/>
            <person name="Yu Q."/>
            <person name="Zembek L."/>
            <person name="Zhong D."/>
            <person name="Zimmer A."/>
            <person name="Zwirko Z."/>
            <person name="Jaffe D.B."/>
            <person name="Alvarez P."/>
            <person name="Brockman W."/>
            <person name="Butler J."/>
            <person name="Chin C."/>
            <person name="Gnerre S."/>
            <person name="Grabherr M."/>
            <person name="Kleber M."/>
            <person name="Mauceli E."/>
            <person name="MacCallum I."/>
        </authorList>
    </citation>
    <scope>NUCLEOTIDE SEQUENCE [LARGE SCALE GENOMIC DNA]</scope>
    <source>
        <strain evidence="3">Tucson 15287-2541.00</strain>
    </source>
</reference>
<proteinExistence type="predicted"/>
<feature type="compositionally biased region" description="Polar residues" evidence="1">
    <location>
        <begin position="533"/>
        <end position="549"/>
    </location>
</feature>
<evidence type="ECO:0000313" key="3">
    <source>
        <dbReference type="Proteomes" id="UP000001070"/>
    </source>
</evidence>
<feature type="compositionally biased region" description="Polar residues" evidence="1">
    <location>
        <begin position="676"/>
        <end position="689"/>
    </location>
</feature>
<dbReference type="InParanoid" id="B4J1V0"/>
<feature type="compositionally biased region" description="Polar residues" evidence="1">
    <location>
        <begin position="697"/>
        <end position="716"/>
    </location>
</feature>
<keyword evidence="3" id="KW-1185">Reference proteome</keyword>
<feature type="region of interest" description="Disordered" evidence="1">
    <location>
        <begin position="949"/>
        <end position="980"/>
    </location>
</feature>
<gene>
    <name evidence="2" type="primary">Dgri\GH17202</name>
    <name evidence="2" type="ORF">Dgri_GH17202</name>
</gene>
<dbReference type="STRING" id="7222.B4J1V0"/>
<feature type="region of interest" description="Disordered" evidence="1">
    <location>
        <begin position="511"/>
        <end position="555"/>
    </location>
</feature>
<evidence type="ECO:0000313" key="2">
    <source>
        <dbReference type="EMBL" id="EDV98030.1"/>
    </source>
</evidence>
<dbReference type="EMBL" id="CH916366">
    <property type="protein sequence ID" value="EDV98030.1"/>
    <property type="molecule type" value="Genomic_DNA"/>
</dbReference>
<feature type="compositionally biased region" description="Polar residues" evidence="1">
    <location>
        <begin position="730"/>
        <end position="747"/>
    </location>
</feature>
<organism evidence="3">
    <name type="scientific">Drosophila grimshawi</name>
    <name type="common">Hawaiian fruit fly</name>
    <name type="synonym">Idiomyia grimshawi</name>
    <dbReference type="NCBI Taxonomy" id="7222"/>
    <lineage>
        <taxon>Eukaryota</taxon>
        <taxon>Metazoa</taxon>
        <taxon>Ecdysozoa</taxon>
        <taxon>Arthropoda</taxon>
        <taxon>Hexapoda</taxon>
        <taxon>Insecta</taxon>
        <taxon>Pterygota</taxon>
        <taxon>Neoptera</taxon>
        <taxon>Endopterygota</taxon>
        <taxon>Diptera</taxon>
        <taxon>Brachycera</taxon>
        <taxon>Muscomorpha</taxon>
        <taxon>Ephydroidea</taxon>
        <taxon>Drosophilidae</taxon>
        <taxon>Drosophila</taxon>
        <taxon>Hawaiian Drosophila</taxon>
    </lineage>
</organism>
<accession>B4J1V0</accession>
<sequence length="980" mass="108067">MDILDIDEALKDDSYIFLADKTNDDISNILQQWKTNNQEQSQSQQPTNEQAYKLNSKTFTRPKRRSQAATSLETQFTHLAQSQNNTMATSNSGMLSLEIGGLVTNMHKSFLQDTSPPSSICSSMNNGHMNNSLITSADFTNLNFLQSINSMETIDGTGITHHNLTTTTALMNDGGYTLSDMIRDRKALESLSMSGDGTLIKDSHIGQIDDISLTTLSKTTSACSTMDNSTDSVSMSNEQQMLAQVKTQPPLGKTMVLCEEMIGDTTVSLVESLTSPTTEFPGEWEKNATFKRPTAVQTPLLNETQLLTGRNVNNTFSEGCLTPEAAHCETPENVEKKLSSIHMQSTPLTTTSARVQNYNNNNNHHKQFNHTPKSHGEIINISPIVSTTPHNNFNSRQLLNHTFEPLTEVFKELQLDGERDGFDNQNFVLSKMELLEQIEQPLLDATYNMSVENKQNQCVVELAKVDVEFIAQQDDEELFEHMLAELGKVNVLNAEQLKMQKSLDSIKRRFQKDEEHTTQGEQQQPVEDIDHVTPTSPQLVSTHSHSNIQSSGERLLSRRSRLYDDVNLSAMQNSNGSTVSCNSTSFIVHRREEDPPNISQVGTSLEETAEHEVDVQQQVATDTESSGYKVAGRRNRDRDRFKTIKITEEMRARNEQLSDIIVPCIDDERHHHQTLGTVEQDQGQQSPPTRLSRHDQTSFNNMNESARNAKASNNYLTYKKPKETSWMVRQRQNLPESDQNKSTQPRSLSRPRYIGDLQKLTSVSKAASAGAGLNATTAVNVTTTAAEVVPTFGDFGGLTSPMGIKSKSFHNLSSNLGHYGGASGCTTALVSRPSVGGAIRRPSIQANKLISGPKAMQEKEDKSSVFKVPKSISGLRAPLTAGAKRATANGLARPSSGFYSLSVKAAGESETPESLSSASSRCSLHCKDVKQNDPFDTHALSLKLTQVTTGATGIPKPSGLRQPTQMKRSGLPRPSTIVRR</sequence>
<protein>
    <submittedName>
        <fullName evidence="2">GH17202</fullName>
    </submittedName>
</protein>
<dbReference type="OMA" id="MRDDSQQ"/>
<dbReference type="FunCoup" id="B4J1V0">
    <property type="interactions" value="48"/>
</dbReference>